<dbReference type="InterPro" id="IPR011008">
    <property type="entry name" value="Dimeric_a/b-barrel"/>
</dbReference>
<dbReference type="Proteomes" id="UP001596012">
    <property type="component" value="Unassembled WGS sequence"/>
</dbReference>
<evidence type="ECO:0000256" key="1">
    <source>
        <dbReference type="ARBA" id="ARBA00007689"/>
    </source>
</evidence>
<feature type="domain" description="YCII-related" evidence="2">
    <location>
        <begin position="1"/>
        <end position="113"/>
    </location>
</feature>
<organism evidence="3 4">
    <name type="scientific">Streptomyces xiangluensis</name>
    <dbReference type="NCBI Taxonomy" id="2665720"/>
    <lineage>
        <taxon>Bacteria</taxon>
        <taxon>Bacillati</taxon>
        <taxon>Actinomycetota</taxon>
        <taxon>Actinomycetes</taxon>
        <taxon>Kitasatosporales</taxon>
        <taxon>Streptomycetaceae</taxon>
        <taxon>Streptomyces</taxon>
    </lineage>
</organism>
<comment type="caution">
    <text evidence="3">The sequence shown here is derived from an EMBL/GenBank/DDBJ whole genome shotgun (WGS) entry which is preliminary data.</text>
</comment>
<keyword evidence="4" id="KW-1185">Reference proteome</keyword>
<gene>
    <name evidence="3" type="ORF">ACFPH6_20580</name>
</gene>
<dbReference type="Pfam" id="PF03795">
    <property type="entry name" value="YCII"/>
    <property type="match status" value="1"/>
</dbReference>
<dbReference type="RefSeq" id="WP_386343733.1">
    <property type="nucleotide sequence ID" value="NZ_JBHSFG010000031.1"/>
</dbReference>
<evidence type="ECO:0000259" key="2">
    <source>
        <dbReference type="Pfam" id="PF03795"/>
    </source>
</evidence>
<accession>A0ABV8YSS7</accession>
<dbReference type="Gene3D" id="3.30.70.1060">
    <property type="entry name" value="Dimeric alpha+beta barrel"/>
    <property type="match status" value="1"/>
</dbReference>
<reference evidence="4" key="1">
    <citation type="journal article" date="2019" name="Int. J. Syst. Evol. Microbiol.">
        <title>The Global Catalogue of Microorganisms (GCM) 10K type strain sequencing project: providing services to taxonomists for standard genome sequencing and annotation.</title>
        <authorList>
            <consortium name="The Broad Institute Genomics Platform"/>
            <consortium name="The Broad Institute Genome Sequencing Center for Infectious Disease"/>
            <person name="Wu L."/>
            <person name="Ma J."/>
        </authorList>
    </citation>
    <scope>NUCLEOTIDE SEQUENCE [LARGE SCALE GENOMIC DNA]</scope>
    <source>
        <strain evidence="4">DT43</strain>
    </source>
</reference>
<dbReference type="SUPFAM" id="SSF54909">
    <property type="entry name" value="Dimeric alpha+beta barrel"/>
    <property type="match status" value="1"/>
</dbReference>
<sequence length="120" mass="13339">MKYMLLIYSSPQTWDALSQNERDQIVRDHATLCEELVESGEWIGGNALADKVQSKAVRVRDGATMIVDGPYVEAKEHLAGYDLVECHSMDRALEIAARIPDARLCGVEVRPLMDSGGMEM</sequence>
<dbReference type="PANTHER" id="PTHR35174:SF3">
    <property type="entry name" value="BLL7171 PROTEIN"/>
    <property type="match status" value="1"/>
</dbReference>
<dbReference type="InterPro" id="IPR005545">
    <property type="entry name" value="YCII"/>
</dbReference>
<evidence type="ECO:0000313" key="3">
    <source>
        <dbReference type="EMBL" id="MFC4466893.1"/>
    </source>
</evidence>
<dbReference type="EMBL" id="JBHSFG010000031">
    <property type="protein sequence ID" value="MFC4466893.1"/>
    <property type="molecule type" value="Genomic_DNA"/>
</dbReference>
<comment type="similarity">
    <text evidence="1">Belongs to the YciI family.</text>
</comment>
<proteinExistence type="inferred from homology"/>
<protein>
    <submittedName>
        <fullName evidence="3">YciI family protein</fullName>
    </submittedName>
</protein>
<evidence type="ECO:0000313" key="4">
    <source>
        <dbReference type="Proteomes" id="UP001596012"/>
    </source>
</evidence>
<name>A0ABV8YSS7_9ACTN</name>
<dbReference type="PANTHER" id="PTHR35174">
    <property type="entry name" value="BLL7171 PROTEIN-RELATED"/>
    <property type="match status" value="1"/>
</dbReference>